<evidence type="ECO:0000313" key="3">
    <source>
        <dbReference type="Proteomes" id="UP001189429"/>
    </source>
</evidence>
<dbReference type="EMBL" id="CAUYUJ010017279">
    <property type="protein sequence ID" value="CAK0873405.1"/>
    <property type="molecule type" value="Genomic_DNA"/>
</dbReference>
<keyword evidence="1" id="KW-0812">Transmembrane</keyword>
<proteinExistence type="predicted"/>
<feature type="non-terminal residue" evidence="2">
    <location>
        <position position="1"/>
    </location>
</feature>
<protein>
    <submittedName>
        <fullName evidence="2">Uncharacterized protein</fullName>
    </submittedName>
</protein>
<accession>A0ABN9VJG3</accession>
<evidence type="ECO:0000313" key="2">
    <source>
        <dbReference type="EMBL" id="CAK0873405.1"/>
    </source>
</evidence>
<evidence type="ECO:0000256" key="1">
    <source>
        <dbReference type="SAM" id="Phobius"/>
    </source>
</evidence>
<organism evidence="2 3">
    <name type="scientific">Prorocentrum cordatum</name>
    <dbReference type="NCBI Taxonomy" id="2364126"/>
    <lineage>
        <taxon>Eukaryota</taxon>
        <taxon>Sar</taxon>
        <taxon>Alveolata</taxon>
        <taxon>Dinophyceae</taxon>
        <taxon>Prorocentrales</taxon>
        <taxon>Prorocentraceae</taxon>
        <taxon>Prorocentrum</taxon>
    </lineage>
</organism>
<gene>
    <name evidence="2" type="ORF">PCOR1329_LOCUS58625</name>
</gene>
<reference evidence="2" key="1">
    <citation type="submission" date="2023-10" db="EMBL/GenBank/DDBJ databases">
        <authorList>
            <person name="Chen Y."/>
            <person name="Shah S."/>
            <person name="Dougan E. K."/>
            <person name="Thang M."/>
            <person name="Chan C."/>
        </authorList>
    </citation>
    <scope>NUCLEOTIDE SEQUENCE [LARGE SCALE GENOMIC DNA]</scope>
</reference>
<comment type="caution">
    <text evidence="2">The sequence shown here is derived from an EMBL/GenBank/DDBJ whole genome shotgun (WGS) entry which is preliminary data.</text>
</comment>
<keyword evidence="3" id="KW-1185">Reference proteome</keyword>
<sequence length="114" mass="12848">DEYEPGSARATPLPWNHPLMLRPPFLALESQKAEVREKEEELARARRETPSFMELLPSTFIDRSDMRQKEEALRRVQDGEATYSVLLPVAVLAGAAVVAPPIFTNVGAWLSLFR</sequence>
<keyword evidence="1" id="KW-0472">Membrane</keyword>
<name>A0ABN9VJG3_9DINO</name>
<keyword evidence="1" id="KW-1133">Transmembrane helix</keyword>
<feature type="transmembrane region" description="Helical" evidence="1">
    <location>
        <begin position="83"/>
        <end position="103"/>
    </location>
</feature>
<dbReference type="Proteomes" id="UP001189429">
    <property type="component" value="Unassembled WGS sequence"/>
</dbReference>